<accession>A0A8K0RGR0</accession>
<dbReference type="InterPro" id="IPR052895">
    <property type="entry name" value="HetReg/Transcr_Mod"/>
</dbReference>
<evidence type="ECO:0000313" key="3">
    <source>
        <dbReference type="EMBL" id="KAH7092966.1"/>
    </source>
</evidence>
<name>A0A8K0RGR0_9PLEO</name>
<feature type="domain" description="Heterokaryon incompatibility" evidence="2">
    <location>
        <begin position="45"/>
        <end position="220"/>
    </location>
</feature>
<evidence type="ECO:0000313" key="4">
    <source>
        <dbReference type="Proteomes" id="UP000813461"/>
    </source>
</evidence>
<gene>
    <name evidence="3" type="ORF">FB567DRAFT_160026</name>
</gene>
<protein>
    <submittedName>
        <fullName evidence="3">Heterokaryon incompatibility protein-domain-containing protein</fullName>
    </submittedName>
</protein>
<keyword evidence="4" id="KW-1185">Reference proteome</keyword>
<dbReference type="AlphaFoldDB" id="A0A8K0RGR0"/>
<evidence type="ECO:0000256" key="1">
    <source>
        <dbReference type="SAM" id="MobiDB-lite"/>
    </source>
</evidence>
<sequence length="648" mass="74383">MVYCYEPVTVDPLELRLITIDRMVREGDPVSVTLRHIPLSSSPRYFALSYTWDRPTFDFPGLFPAEWDEESSTVTTLVNGKEFKMRRNLHSALYTFRQTWKADALWWIDAICINQKDIRERNLMVWHMTEIYAKSQGTVVWLGLPDGTTHSAFLKIAEISDSWESRSEKLKQLHIAQEDANEYQRILEKEFAGQAWPWFWDSLHHIFTRSWWERAWVLQELCVAPAAVLVSGECIMPWSRVMKARLTIVQHCMSTRRIEIPEKENIPEIMMKLLTSTEPAWSMELCIRRFLNRRASGKYPSLLSNLIHLRRTLSKDPRDKVYAAFGISEPNERTEVDYSLPVRDVYAAIARRCIGVLGALNILAYCKFPPSVDELPSWVPDWSDRSAINRIALLKKGDDYVAELTHRFYAAAGDSKLNIEFQDGGLALVVKGFSVCEVAFVSSTLPSDKAESSSLGDDQSRQESKTSLTPVVHGYGWLREWAQSHESVGDADFRWIHCQDWHVQTDRSNQSFDEATYRPTNEPLTEAYLRTLCCDAIYLEDDKRYARIGQFTDDELRIVLSKVWSIPNSLVERLGGRVLGISKIGLLALVPAEARIGDLICVVEGSELPLILRRSNNAFYLIGECYVHGMMDGQIWNVCSERSEFKII</sequence>
<feature type="region of interest" description="Disordered" evidence="1">
    <location>
        <begin position="447"/>
        <end position="467"/>
    </location>
</feature>
<reference evidence="3" key="1">
    <citation type="journal article" date="2021" name="Nat. Commun.">
        <title>Genetic determinants of endophytism in the Arabidopsis root mycobiome.</title>
        <authorList>
            <person name="Mesny F."/>
            <person name="Miyauchi S."/>
            <person name="Thiergart T."/>
            <person name="Pickel B."/>
            <person name="Atanasova L."/>
            <person name="Karlsson M."/>
            <person name="Huettel B."/>
            <person name="Barry K.W."/>
            <person name="Haridas S."/>
            <person name="Chen C."/>
            <person name="Bauer D."/>
            <person name="Andreopoulos W."/>
            <person name="Pangilinan J."/>
            <person name="LaButti K."/>
            <person name="Riley R."/>
            <person name="Lipzen A."/>
            <person name="Clum A."/>
            <person name="Drula E."/>
            <person name="Henrissat B."/>
            <person name="Kohler A."/>
            <person name="Grigoriev I.V."/>
            <person name="Martin F.M."/>
            <person name="Hacquard S."/>
        </authorList>
    </citation>
    <scope>NUCLEOTIDE SEQUENCE</scope>
    <source>
        <strain evidence="3">MPI-SDFR-AT-0120</strain>
    </source>
</reference>
<feature type="compositionally biased region" description="Polar residues" evidence="1">
    <location>
        <begin position="447"/>
        <end position="457"/>
    </location>
</feature>
<dbReference type="Pfam" id="PF26639">
    <property type="entry name" value="Het-6_barrel"/>
    <property type="match status" value="1"/>
</dbReference>
<dbReference type="Pfam" id="PF06985">
    <property type="entry name" value="HET"/>
    <property type="match status" value="1"/>
</dbReference>
<dbReference type="EMBL" id="JAGMVJ010000002">
    <property type="protein sequence ID" value="KAH7092966.1"/>
    <property type="molecule type" value="Genomic_DNA"/>
</dbReference>
<dbReference type="Proteomes" id="UP000813461">
    <property type="component" value="Unassembled WGS sequence"/>
</dbReference>
<evidence type="ECO:0000259" key="2">
    <source>
        <dbReference type="Pfam" id="PF06985"/>
    </source>
</evidence>
<dbReference type="PANTHER" id="PTHR24148:SF64">
    <property type="entry name" value="HETEROKARYON INCOMPATIBILITY DOMAIN-CONTAINING PROTEIN"/>
    <property type="match status" value="1"/>
</dbReference>
<organism evidence="3 4">
    <name type="scientific">Paraphoma chrysanthemicola</name>
    <dbReference type="NCBI Taxonomy" id="798071"/>
    <lineage>
        <taxon>Eukaryota</taxon>
        <taxon>Fungi</taxon>
        <taxon>Dikarya</taxon>
        <taxon>Ascomycota</taxon>
        <taxon>Pezizomycotina</taxon>
        <taxon>Dothideomycetes</taxon>
        <taxon>Pleosporomycetidae</taxon>
        <taxon>Pleosporales</taxon>
        <taxon>Pleosporineae</taxon>
        <taxon>Phaeosphaeriaceae</taxon>
        <taxon>Paraphoma</taxon>
    </lineage>
</organism>
<dbReference type="InterPro" id="IPR010730">
    <property type="entry name" value="HET"/>
</dbReference>
<dbReference type="OrthoDB" id="5416609at2759"/>
<proteinExistence type="predicted"/>
<dbReference type="PANTHER" id="PTHR24148">
    <property type="entry name" value="ANKYRIN REPEAT DOMAIN-CONTAINING PROTEIN 39 HOMOLOG-RELATED"/>
    <property type="match status" value="1"/>
</dbReference>
<comment type="caution">
    <text evidence="3">The sequence shown here is derived from an EMBL/GenBank/DDBJ whole genome shotgun (WGS) entry which is preliminary data.</text>
</comment>